<reference evidence="1" key="3">
    <citation type="submission" date="2018-07" db="EMBL/GenBank/DDBJ databases">
        <title>WGS assembly of Glycine max.</title>
        <authorList>
            <person name="Schmutz J."/>
            <person name="Cannon S."/>
            <person name="Schlueter J."/>
            <person name="Ma J."/>
            <person name="Mitros T."/>
            <person name="Nelson W."/>
            <person name="Hyten D."/>
            <person name="Song Q."/>
            <person name="Thelen J."/>
            <person name="Cheng J."/>
            <person name="Xu D."/>
            <person name="Hellsten U."/>
            <person name="May G."/>
            <person name="Yu Y."/>
            <person name="Sakurai T."/>
            <person name="Umezawa T."/>
            <person name="Bhattacharyya M."/>
            <person name="Sandhu D."/>
            <person name="Valliyodan B."/>
            <person name="Lindquist E."/>
            <person name="Peto M."/>
            <person name="Grant D."/>
            <person name="Shu S."/>
            <person name="Goodstein D."/>
            <person name="Barry K."/>
            <person name="Futrell-Griggs M."/>
            <person name="Abernathy B."/>
            <person name="Du J."/>
            <person name="Tian Z."/>
            <person name="Zhu L."/>
            <person name="Gill N."/>
            <person name="Joshi T."/>
            <person name="Libault M."/>
            <person name="Sethuraman A."/>
            <person name="Zhang X."/>
            <person name="Shinozaki K."/>
            <person name="Nguyen H."/>
            <person name="Wing R."/>
            <person name="Cregan P."/>
            <person name="Specht J."/>
            <person name="Grimwood J."/>
            <person name="Rokhsar D."/>
            <person name="Stacey G."/>
            <person name="Shoemaker R."/>
            <person name="Jackson S."/>
        </authorList>
    </citation>
    <scope>NUCLEOTIDE SEQUENCE</scope>
    <source>
        <tissue evidence="1">Callus</tissue>
    </source>
</reference>
<evidence type="ECO:0000313" key="3">
    <source>
        <dbReference type="Proteomes" id="UP000008827"/>
    </source>
</evidence>
<dbReference type="EnsemblPlants" id="KRH49243">
    <property type="protein sequence ID" value="KRH49243"/>
    <property type="gene ID" value="GLYMA_07G142200"/>
</dbReference>
<gene>
    <name evidence="1" type="ORF">GLYMA_07G142200</name>
</gene>
<dbReference type="PaxDb" id="3847-GLYMA07G17123.1"/>
<dbReference type="Proteomes" id="UP000008827">
    <property type="component" value="Chromosome 7"/>
</dbReference>
<keyword evidence="3" id="KW-1185">Reference proteome</keyword>
<accession>K7L1N0</accession>
<reference evidence="1 2" key="1">
    <citation type="journal article" date="2010" name="Nature">
        <title>Genome sequence of the palaeopolyploid soybean.</title>
        <authorList>
            <person name="Schmutz J."/>
            <person name="Cannon S.B."/>
            <person name="Schlueter J."/>
            <person name="Ma J."/>
            <person name="Mitros T."/>
            <person name="Nelson W."/>
            <person name="Hyten D.L."/>
            <person name="Song Q."/>
            <person name="Thelen J.J."/>
            <person name="Cheng J."/>
            <person name="Xu D."/>
            <person name="Hellsten U."/>
            <person name="May G.D."/>
            <person name="Yu Y."/>
            <person name="Sakurai T."/>
            <person name="Umezawa T."/>
            <person name="Bhattacharyya M.K."/>
            <person name="Sandhu D."/>
            <person name="Valliyodan B."/>
            <person name="Lindquist E."/>
            <person name="Peto M."/>
            <person name="Grant D."/>
            <person name="Shu S."/>
            <person name="Goodstein D."/>
            <person name="Barry K."/>
            <person name="Futrell-Griggs M."/>
            <person name="Abernathy B."/>
            <person name="Du J."/>
            <person name="Tian Z."/>
            <person name="Zhu L."/>
            <person name="Gill N."/>
            <person name="Joshi T."/>
            <person name="Libault M."/>
            <person name="Sethuraman A."/>
            <person name="Zhang X.-C."/>
            <person name="Shinozaki K."/>
            <person name="Nguyen H.T."/>
            <person name="Wing R.A."/>
            <person name="Cregan P."/>
            <person name="Specht J."/>
            <person name="Grimwood J."/>
            <person name="Rokhsar D."/>
            <person name="Stacey G."/>
            <person name="Shoemaker R.C."/>
            <person name="Jackson S.A."/>
        </authorList>
    </citation>
    <scope>NUCLEOTIDE SEQUENCE [LARGE SCALE GENOMIC DNA]</scope>
    <source>
        <strain evidence="2">cv. Williams 82</strain>
        <tissue evidence="1">Callus</tissue>
    </source>
</reference>
<evidence type="ECO:0000313" key="2">
    <source>
        <dbReference type="EnsemblPlants" id="KRH49243"/>
    </source>
</evidence>
<dbReference type="HOGENOM" id="CLU_2676015_0_0_1"/>
<sequence length="75" mass="8353">MSTNTCLDSRLKKTKASNQTLKSSLSLSLSLSPFISSCSCIARVSTERPWSFYHQRKASTSATKCEARRLKYSEG</sequence>
<dbReference type="EMBL" id="CM000840">
    <property type="protein sequence ID" value="KRH49243.1"/>
    <property type="molecule type" value="Genomic_DNA"/>
</dbReference>
<dbReference type="Gramene" id="KRH49243">
    <property type="protein sequence ID" value="KRH49243"/>
    <property type="gene ID" value="GLYMA_07G142200"/>
</dbReference>
<organism evidence="1">
    <name type="scientific">Glycine max</name>
    <name type="common">Soybean</name>
    <name type="synonym">Glycine hispida</name>
    <dbReference type="NCBI Taxonomy" id="3847"/>
    <lineage>
        <taxon>Eukaryota</taxon>
        <taxon>Viridiplantae</taxon>
        <taxon>Streptophyta</taxon>
        <taxon>Embryophyta</taxon>
        <taxon>Tracheophyta</taxon>
        <taxon>Spermatophyta</taxon>
        <taxon>Magnoliopsida</taxon>
        <taxon>eudicotyledons</taxon>
        <taxon>Gunneridae</taxon>
        <taxon>Pentapetalae</taxon>
        <taxon>rosids</taxon>
        <taxon>fabids</taxon>
        <taxon>Fabales</taxon>
        <taxon>Fabaceae</taxon>
        <taxon>Papilionoideae</taxon>
        <taxon>50 kb inversion clade</taxon>
        <taxon>NPAAA clade</taxon>
        <taxon>indigoferoid/millettioid clade</taxon>
        <taxon>Phaseoleae</taxon>
        <taxon>Glycine</taxon>
        <taxon>Glycine subgen. Soja</taxon>
    </lineage>
</organism>
<evidence type="ECO:0000313" key="1">
    <source>
        <dbReference type="EMBL" id="KRH49243.1"/>
    </source>
</evidence>
<protein>
    <submittedName>
        <fullName evidence="1 2">Uncharacterized protein</fullName>
    </submittedName>
</protein>
<dbReference type="InParanoid" id="K7L1N0"/>
<reference evidence="2" key="2">
    <citation type="submission" date="2018-02" db="UniProtKB">
        <authorList>
            <consortium name="EnsemblPlants"/>
        </authorList>
    </citation>
    <scope>IDENTIFICATION</scope>
    <source>
        <strain evidence="2">Williams 82</strain>
    </source>
</reference>
<name>K7L1N0_SOYBN</name>
<dbReference type="AlphaFoldDB" id="K7L1N0"/>
<proteinExistence type="predicted"/>